<name>C9YBP1_CURXX</name>
<dbReference type="AlphaFoldDB" id="C9YBP1"/>
<sequence length="58" mass="6383">MPRSILSCALIQLCSVLAAAPNTAGTTSTLWPKANRWNATWNGHWPDFVDGLWISVEN</sequence>
<reference evidence="2" key="1">
    <citation type="journal article" date="2010" name="Nature">
        <title>The dynamic genome of Hydra.</title>
        <authorList>
            <person name="Chapman J.A."/>
            <person name="Kirkness E.F."/>
            <person name="Simakov O."/>
            <person name="Hampson S.E."/>
            <person name="Mitros T."/>
            <person name="Weinmaier T."/>
            <person name="Rattei T."/>
            <person name="Balasubramanian P.G."/>
            <person name="Borman J."/>
            <person name="Busam D."/>
            <person name="Disbennett K."/>
            <person name="Pfannkoch C."/>
            <person name="Sumin N."/>
            <person name="Sutton G."/>
            <person name="Viswanathan L."/>
            <person name="Walenz B."/>
            <person name="Goodstein D.M."/>
            <person name="Hellsten U."/>
            <person name="Kawashima T."/>
            <person name="Prochnik S.E."/>
            <person name="Putnam N.H."/>
            <person name="Shu S."/>
            <person name="Blumberg B."/>
            <person name="Dana C.E."/>
            <person name="Gee L."/>
            <person name="Kibler D.F."/>
            <person name="Law L."/>
            <person name="Lindgens D."/>
            <person name="Martinez D.E."/>
            <person name="Peng J."/>
            <person name="Wigge P.A."/>
            <person name="Bertulat B."/>
            <person name="Guder C."/>
            <person name="Nakamura Y."/>
            <person name="Ozbek S."/>
            <person name="Watanabe H."/>
            <person name="Khalturin K."/>
            <person name="Hemmrich G."/>
            <person name="Franke A."/>
            <person name="Augustin R."/>
            <person name="Fraune S."/>
            <person name="Hayakawa E."/>
            <person name="Hayakawa S."/>
            <person name="Hirose M."/>
            <person name="Hwang J."/>
            <person name="Ikeo K."/>
            <person name="Nishimiya-Fujisawa C."/>
            <person name="Ogura A."/>
            <person name="Takahashi T."/>
            <person name="Steinmetz P.R."/>
            <person name="Zhang X."/>
            <person name="Aufschnaiter R."/>
            <person name="Eder M.K."/>
            <person name="Gorny A.K."/>
            <person name="Salvenmoser W."/>
            <person name="Heimberg A.M."/>
            <person name="Wheeler B.M."/>
            <person name="Peterson K.J."/>
            <person name="Boettger A."/>
            <person name="Tischler P."/>
            <person name="Wolf A."/>
            <person name="Gojobori T."/>
            <person name="Remington K.A."/>
            <person name="Strausberg R.L."/>
            <person name="Venter J."/>
            <person name="Technau U."/>
            <person name="Hobmayer B."/>
            <person name="Bosch T.C."/>
            <person name="Holstein T.W."/>
            <person name="Fujisawa T."/>
            <person name="Bode H.R."/>
            <person name="David C.N."/>
            <person name="Rokhsar D.S."/>
            <person name="Steele R.E."/>
        </authorList>
    </citation>
    <scope>NUCLEOTIDE SEQUENCE</scope>
</reference>
<proteinExistence type="predicted"/>
<gene>
    <name evidence="2" type="ORF">Csp_A15420</name>
</gene>
<feature type="signal peptide" evidence="1">
    <location>
        <begin position="1"/>
        <end position="24"/>
    </location>
</feature>
<organism evidence="2">
    <name type="scientific">Curvibacter symbiont subsp. Hydra magnipapillata</name>
    <dbReference type="NCBI Taxonomy" id="667019"/>
    <lineage>
        <taxon>Bacteria</taxon>
        <taxon>Pseudomonadati</taxon>
        <taxon>Pseudomonadota</taxon>
        <taxon>Betaproteobacteria</taxon>
        <taxon>Burkholderiales</taxon>
        <taxon>Comamonadaceae</taxon>
        <taxon>Curvibacter</taxon>
    </lineage>
</organism>
<evidence type="ECO:0000256" key="1">
    <source>
        <dbReference type="SAM" id="SignalP"/>
    </source>
</evidence>
<dbReference type="EMBL" id="FN543104">
    <property type="protein sequence ID" value="CBA30091.1"/>
    <property type="molecule type" value="Genomic_DNA"/>
</dbReference>
<feature type="chain" id="PRO_5003003825" evidence="1">
    <location>
        <begin position="25"/>
        <end position="58"/>
    </location>
</feature>
<evidence type="ECO:0000313" key="2">
    <source>
        <dbReference type="EMBL" id="CBA30091.1"/>
    </source>
</evidence>
<protein>
    <submittedName>
        <fullName evidence="2">Uncharacterized protein</fullName>
    </submittedName>
</protein>
<keyword evidence="1" id="KW-0732">Signal</keyword>
<accession>C9YBP1</accession>